<organism evidence="7">
    <name type="scientific">uncultured organism</name>
    <dbReference type="NCBI Taxonomy" id="155900"/>
    <lineage>
        <taxon>unclassified sequences</taxon>
        <taxon>environmental samples</taxon>
    </lineage>
</organism>
<dbReference type="SUPFAM" id="SSF53335">
    <property type="entry name" value="S-adenosyl-L-methionine-dependent methyltransferases"/>
    <property type="match status" value="2"/>
</dbReference>
<dbReference type="AlphaFoldDB" id="A0A5B8R7T4"/>
<dbReference type="InterPro" id="IPR017244">
    <property type="entry name" value="23SrRNA_methyltr_KL"/>
</dbReference>
<dbReference type="Pfam" id="PF10672">
    <property type="entry name" value="Methyltrans_SAM"/>
    <property type="match status" value="1"/>
</dbReference>
<dbReference type="GO" id="GO:0070043">
    <property type="term" value="F:rRNA (guanine-N7-)-methyltransferase activity"/>
    <property type="evidence" value="ECO:0007669"/>
    <property type="project" value="TreeGrafter"/>
</dbReference>
<dbReference type="InterPro" id="IPR029063">
    <property type="entry name" value="SAM-dependent_MTases_sf"/>
</dbReference>
<keyword evidence="1" id="KW-0963">Cytoplasm</keyword>
<dbReference type="Gene3D" id="3.30.2130.30">
    <property type="match status" value="1"/>
</dbReference>
<dbReference type="NCBIfam" id="NF008748">
    <property type="entry name" value="PRK11783.1"/>
    <property type="match status" value="1"/>
</dbReference>
<dbReference type="CDD" id="cd11715">
    <property type="entry name" value="THUMP_AdoMetMT"/>
    <property type="match status" value="1"/>
</dbReference>
<dbReference type="InterPro" id="IPR002052">
    <property type="entry name" value="DNA_methylase_N6_adenine_CS"/>
</dbReference>
<gene>
    <name evidence="7" type="primary">rlmL</name>
    <name evidence="7" type="ORF">KBTEX_00839</name>
</gene>
<name>A0A5B8R7T4_9ZZZZ</name>
<dbReference type="InterPro" id="IPR019614">
    <property type="entry name" value="SAM-dep_methyl-trfase"/>
</dbReference>
<reference evidence="7" key="1">
    <citation type="submission" date="2019-06" db="EMBL/GenBank/DDBJ databases">
        <authorList>
            <person name="Murdoch R.W."/>
            <person name="Fathepure B."/>
        </authorList>
    </citation>
    <scope>NUCLEOTIDE SEQUENCE</scope>
</reference>
<keyword evidence="4 7" id="KW-0808">Transferase</keyword>
<evidence type="ECO:0000259" key="6">
    <source>
        <dbReference type="PROSITE" id="PS51165"/>
    </source>
</evidence>
<feature type="domain" description="THUMP" evidence="6">
    <location>
        <begin position="47"/>
        <end position="158"/>
    </location>
</feature>
<dbReference type="CDD" id="cd02440">
    <property type="entry name" value="AdoMet_MTases"/>
    <property type="match status" value="1"/>
</dbReference>
<evidence type="ECO:0000256" key="4">
    <source>
        <dbReference type="ARBA" id="ARBA00022679"/>
    </source>
</evidence>
<accession>A0A5B8R7T4</accession>
<dbReference type="PIRSF" id="PIRSF037618">
    <property type="entry name" value="RNA_Mtase_bacteria_prd"/>
    <property type="match status" value="1"/>
</dbReference>
<dbReference type="Gene3D" id="3.40.50.150">
    <property type="entry name" value="Vaccinia Virus protein VP39"/>
    <property type="match status" value="2"/>
</dbReference>
<keyword evidence="5" id="KW-0949">S-adenosyl-L-methionine</keyword>
<dbReference type="PANTHER" id="PTHR47313:SF1">
    <property type="entry name" value="RIBOSOMAL RNA LARGE SUBUNIT METHYLTRANSFERASE K_L"/>
    <property type="match status" value="1"/>
</dbReference>
<evidence type="ECO:0000256" key="3">
    <source>
        <dbReference type="ARBA" id="ARBA00022603"/>
    </source>
</evidence>
<dbReference type="HAMAP" id="MF_01858">
    <property type="entry name" value="23SrRNA_methyltr_KL"/>
    <property type="match status" value="1"/>
</dbReference>
<evidence type="ECO:0000256" key="5">
    <source>
        <dbReference type="ARBA" id="ARBA00022691"/>
    </source>
</evidence>
<evidence type="ECO:0000313" key="7">
    <source>
        <dbReference type="EMBL" id="QEA04531.1"/>
    </source>
</evidence>
<dbReference type="InterPro" id="IPR000241">
    <property type="entry name" value="RlmKL-like_Mtase"/>
</dbReference>
<proteinExistence type="inferred from homology"/>
<dbReference type="GO" id="GO:0003723">
    <property type="term" value="F:RNA binding"/>
    <property type="evidence" value="ECO:0007669"/>
    <property type="project" value="InterPro"/>
</dbReference>
<dbReference type="PROSITE" id="PS00092">
    <property type="entry name" value="N6_MTASE"/>
    <property type="match status" value="1"/>
</dbReference>
<dbReference type="Pfam" id="PF01170">
    <property type="entry name" value="UPF0020"/>
    <property type="match status" value="1"/>
</dbReference>
<dbReference type="InterPro" id="IPR054170">
    <property type="entry name" value="RlmL_1st"/>
</dbReference>
<evidence type="ECO:0000256" key="1">
    <source>
        <dbReference type="ARBA" id="ARBA00022490"/>
    </source>
</evidence>
<sequence length="717" mass="78701">MSDTDHAFFAAVPRNLEGLLRDELTALGVVGARETRAGVTWQGDVATALRACLWSRLASRVLLTLGSGDAADEQALLACVRALPWEAHLTADTPFVVDFTGHNASLRDSRHSARVTKDGIRARFHDLGLEAPTANPGGEALRCNVRLSGSHASVYIDIGGGALHRRGYRRAAREAPLKENLAAALLVRAGWPAVAERGGAFADPFCGAGTLVVEAAMMAADIAPGLHREPSGTRFWRGFPAETWRALLEEARERARDGLHRLPPLFAGDIDPEAIRVARENAVRAGLEGRITFRTGDVQDWAGPGDVTAGLLITNPPWGQRLETNRPVERLYMALGDWARTAVPGWRMAVFTGHSQLLAALGLRADRVYRFHNARLPARLGLYTLAAEPAAPQRTATADAPADLVNRLRKNLRHRRRWARREGVDAFRVYDADLPEYAFAVDVYNGEEGVCAHVAEYAPPEKIAPRKAERRRRAAIAAVAEVLELAPEAVVLKIRRRRRTGSQYERQGEHALERIVHEGGARLRVNLTERLDTGLFLDSRGIRRRLADGADGLQVLNLYCYTGSATVQAAMAGAHTTSVDLSRTYLAWLRGNMGLNGIDPASHRIFRADCREWLTEAAERGERFDRVLLDPPSVSRSRHGGTSLDIQRDHVELIEAASALLAPAGVLYFVTNRVRFSLDGPRLGTLGLVTREITSETVPADFPRRPPPHRSWLVSRA</sequence>
<keyword evidence="2" id="KW-0698">rRNA processing</keyword>
<dbReference type="Gene3D" id="3.30.750.80">
    <property type="entry name" value="RNA methyltransferase domain (HRMD) like"/>
    <property type="match status" value="1"/>
</dbReference>
<dbReference type="EMBL" id="MN079085">
    <property type="protein sequence ID" value="QEA04531.1"/>
    <property type="molecule type" value="Genomic_DNA"/>
</dbReference>
<dbReference type="Pfam" id="PF02926">
    <property type="entry name" value="THUMP"/>
    <property type="match status" value="1"/>
</dbReference>
<dbReference type="Pfam" id="PF22020">
    <property type="entry name" value="RlmL_1st"/>
    <property type="match status" value="1"/>
</dbReference>
<dbReference type="InterPro" id="IPR004114">
    <property type="entry name" value="THUMP_dom"/>
</dbReference>
<dbReference type="GO" id="GO:0008990">
    <property type="term" value="F:rRNA (guanine-N2-)-methyltransferase activity"/>
    <property type="evidence" value="ECO:0007669"/>
    <property type="project" value="InterPro"/>
</dbReference>
<dbReference type="PANTHER" id="PTHR47313">
    <property type="entry name" value="RIBOSOMAL RNA LARGE SUBUNIT METHYLTRANSFERASE K/L"/>
    <property type="match status" value="1"/>
</dbReference>
<dbReference type="PROSITE" id="PS51165">
    <property type="entry name" value="THUMP"/>
    <property type="match status" value="1"/>
</dbReference>
<evidence type="ECO:0000256" key="2">
    <source>
        <dbReference type="ARBA" id="ARBA00022552"/>
    </source>
</evidence>
<protein>
    <submittedName>
        <fullName evidence="7">Ribosomal RNA large subunit methyltransferase K/L</fullName>
    </submittedName>
</protein>
<keyword evidence="3 7" id="KW-0489">Methyltransferase</keyword>